<dbReference type="Proteomes" id="UP001209878">
    <property type="component" value="Unassembled WGS sequence"/>
</dbReference>
<evidence type="ECO:0000313" key="3">
    <source>
        <dbReference type="Proteomes" id="UP001209878"/>
    </source>
</evidence>
<keyword evidence="3" id="KW-1185">Reference proteome</keyword>
<organism evidence="2 3">
    <name type="scientific">Ridgeia piscesae</name>
    <name type="common">Tubeworm</name>
    <dbReference type="NCBI Taxonomy" id="27915"/>
    <lineage>
        <taxon>Eukaryota</taxon>
        <taxon>Metazoa</taxon>
        <taxon>Spiralia</taxon>
        <taxon>Lophotrochozoa</taxon>
        <taxon>Annelida</taxon>
        <taxon>Polychaeta</taxon>
        <taxon>Sedentaria</taxon>
        <taxon>Canalipalpata</taxon>
        <taxon>Sabellida</taxon>
        <taxon>Siboglinidae</taxon>
        <taxon>Ridgeia</taxon>
    </lineage>
</organism>
<feature type="region of interest" description="Disordered" evidence="1">
    <location>
        <begin position="79"/>
        <end position="109"/>
    </location>
</feature>
<accession>A0AAD9P6T5</accession>
<comment type="caution">
    <text evidence="2">The sequence shown here is derived from an EMBL/GenBank/DDBJ whole genome shotgun (WGS) entry which is preliminary data.</text>
</comment>
<dbReference type="AlphaFoldDB" id="A0AAD9P6T5"/>
<sequence length="109" mass="12152">MKELKGKHFKEGTAKFCGTGGAGRLRHRAIKSIQITERVFNEGERGRVRVFELLGQKCGHNLMQMIQSVDKKLVTAPVCPSTQTASRQRQKKRVARTPDKDSTDQSGAL</sequence>
<proteinExistence type="predicted"/>
<protein>
    <submittedName>
        <fullName evidence="2">Uncharacterized protein</fullName>
    </submittedName>
</protein>
<dbReference type="EMBL" id="JAODUO010000112">
    <property type="protein sequence ID" value="KAK2189223.1"/>
    <property type="molecule type" value="Genomic_DNA"/>
</dbReference>
<evidence type="ECO:0000313" key="2">
    <source>
        <dbReference type="EMBL" id="KAK2189223.1"/>
    </source>
</evidence>
<gene>
    <name evidence="2" type="ORF">NP493_113g04146</name>
</gene>
<name>A0AAD9P6T5_RIDPI</name>
<evidence type="ECO:0000256" key="1">
    <source>
        <dbReference type="SAM" id="MobiDB-lite"/>
    </source>
</evidence>
<reference evidence="2" key="1">
    <citation type="journal article" date="2023" name="Mol. Biol. Evol.">
        <title>Third-Generation Sequencing Reveals the Adaptive Role of the Epigenome in Three Deep-Sea Polychaetes.</title>
        <authorList>
            <person name="Perez M."/>
            <person name="Aroh O."/>
            <person name="Sun Y."/>
            <person name="Lan Y."/>
            <person name="Juniper S.K."/>
            <person name="Young C.R."/>
            <person name="Angers B."/>
            <person name="Qian P.Y."/>
        </authorList>
    </citation>
    <scope>NUCLEOTIDE SEQUENCE</scope>
    <source>
        <strain evidence="2">R07B-5</strain>
    </source>
</reference>